<proteinExistence type="predicted"/>
<evidence type="ECO:0000313" key="2">
    <source>
        <dbReference type="Proteomes" id="UP000078540"/>
    </source>
</evidence>
<protein>
    <submittedName>
        <fullName evidence="1">Uncharacterized protein</fullName>
    </submittedName>
</protein>
<organism evidence="1 2">
    <name type="scientific">Atta colombica</name>
    <dbReference type="NCBI Taxonomy" id="520822"/>
    <lineage>
        <taxon>Eukaryota</taxon>
        <taxon>Metazoa</taxon>
        <taxon>Ecdysozoa</taxon>
        <taxon>Arthropoda</taxon>
        <taxon>Hexapoda</taxon>
        <taxon>Insecta</taxon>
        <taxon>Pterygota</taxon>
        <taxon>Neoptera</taxon>
        <taxon>Endopterygota</taxon>
        <taxon>Hymenoptera</taxon>
        <taxon>Apocrita</taxon>
        <taxon>Aculeata</taxon>
        <taxon>Formicoidea</taxon>
        <taxon>Formicidae</taxon>
        <taxon>Myrmicinae</taxon>
        <taxon>Atta</taxon>
    </lineage>
</organism>
<dbReference type="EMBL" id="KQ976463">
    <property type="protein sequence ID" value="KYM84595.1"/>
    <property type="molecule type" value="Genomic_DNA"/>
</dbReference>
<keyword evidence="2" id="KW-1185">Reference proteome</keyword>
<dbReference type="Proteomes" id="UP000078540">
    <property type="component" value="Unassembled WGS sequence"/>
</dbReference>
<gene>
    <name evidence="1" type="ORF">ALC53_05164</name>
</gene>
<reference evidence="1 2" key="1">
    <citation type="submission" date="2015-09" db="EMBL/GenBank/DDBJ databases">
        <title>Atta colombica WGS genome.</title>
        <authorList>
            <person name="Nygaard S."/>
            <person name="Hu H."/>
            <person name="Boomsma J."/>
            <person name="Zhang G."/>
        </authorList>
    </citation>
    <scope>NUCLEOTIDE SEQUENCE [LARGE SCALE GENOMIC DNA]</scope>
    <source>
        <strain evidence="1">Treedump-2</strain>
        <tissue evidence="1">Whole body</tissue>
    </source>
</reference>
<name>A0A151I3U8_9HYME</name>
<evidence type="ECO:0000313" key="1">
    <source>
        <dbReference type="EMBL" id="KYM84595.1"/>
    </source>
</evidence>
<sequence length="197" mass="22210">MRLTADEIRDNPGKQRTRGKTRYWRASDINLKALQVAREETNIKGYPTNSIPPLFSRVADMRPGDYGLTRCESEAKRVVEWLRDNLVARASITQLVRAATPKKKNTWFYLVPGSRCYSRCGLPTPVASLYRLIYSGLGGVGDERARCNTDVSYQNSQTDNVEAERAAVTGLLHILARTSKRALRLPEIQRRVSGKRG</sequence>
<accession>A0A151I3U8</accession>
<dbReference type="AlphaFoldDB" id="A0A151I3U8"/>